<evidence type="ECO:0000313" key="3">
    <source>
        <dbReference type="Proteomes" id="UP000694044"/>
    </source>
</evidence>
<reference evidence="2" key="1">
    <citation type="submission" date="2021-02" db="EMBL/GenBank/DDBJ databases">
        <authorList>
            <person name="Palmer J.M."/>
        </authorList>
    </citation>
    <scope>NUCLEOTIDE SEQUENCE</scope>
    <source>
        <strain evidence="2">SCRP734</strain>
    </source>
</reference>
<evidence type="ECO:0000256" key="1">
    <source>
        <dbReference type="SAM" id="MobiDB-lite"/>
    </source>
</evidence>
<dbReference type="AlphaFoldDB" id="A0A8T1V9M0"/>
<organism evidence="2 3">
    <name type="scientific">Phytophthora pseudosyringae</name>
    <dbReference type="NCBI Taxonomy" id="221518"/>
    <lineage>
        <taxon>Eukaryota</taxon>
        <taxon>Sar</taxon>
        <taxon>Stramenopiles</taxon>
        <taxon>Oomycota</taxon>
        <taxon>Peronosporomycetes</taxon>
        <taxon>Peronosporales</taxon>
        <taxon>Peronosporaceae</taxon>
        <taxon>Phytophthora</taxon>
    </lineage>
</organism>
<gene>
    <name evidence="2" type="ORF">PHYPSEUDO_011178</name>
</gene>
<feature type="compositionally biased region" description="Low complexity" evidence="1">
    <location>
        <begin position="149"/>
        <end position="163"/>
    </location>
</feature>
<evidence type="ECO:0000313" key="2">
    <source>
        <dbReference type="EMBL" id="KAG7377656.1"/>
    </source>
</evidence>
<feature type="region of interest" description="Disordered" evidence="1">
    <location>
        <begin position="1"/>
        <end position="22"/>
    </location>
</feature>
<feature type="region of interest" description="Disordered" evidence="1">
    <location>
        <begin position="101"/>
        <end position="163"/>
    </location>
</feature>
<name>A0A8T1V9M0_9STRA</name>
<dbReference type="EMBL" id="JAGDFM010000496">
    <property type="protein sequence ID" value="KAG7377656.1"/>
    <property type="molecule type" value="Genomic_DNA"/>
</dbReference>
<proteinExistence type="predicted"/>
<sequence length="163" mass="17570">MVKLPKITADELTASDLPPGEMDAATTARTVIKVMTGPRPRPALRRHGSSSTITIASPPVVLPATPAASPQDDRLDLLLTEIRKVASRQNLLEQQLKAMMERPQAQVVPENSGHRSDSGVIGDAFIGDHSAAKRPLRRAGQDRRRSSSHSRSLQSSRRATGPS</sequence>
<protein>
    <submittedName>
        <fullName evidence="2">Uncharacterized protein</fullName>
    </submittedName>
</protein>
<feature type="region of interest" description="Disordered" evidence="1">
    <location>
        <begin position="36"/>
        <end position="68"/>
    </location>
</feature>
<comment type="caution">
    <text evidence="2">The sequence shown here is derived from an EMBL/GenBank/DDBJ whole genome shotgun (WGS) entry which is preliminary data.</text>
</comment>
<dbReference type="Proteomes" id="UP000694044">
    <property type="component" value="Unassembled WGS sequence"/>
</dbReference>
<accession>A0A8T1V9M0</accession>
<keyword evidence="3" id="KW-1185">Reference proteome</keyword>